<evidence type="ECO:0000313" key="1">
    <source>
        <dbReference type="EMBL" id="KAL1221728.1"/>
    </source>
</evidence>
<dbReference type="Pfam" id="PF01459">
    <property type="entry name" value="Porin_3"/>
    <property type="match status" value="1"/>
</dbReference>
<keyword evidence="2" id="KW-1185">Reference proteome</keyword>
<dbReference type="AlphaFoldDB" id="A0ABD1BWZ4"/>
<dbReference type="InterPro" id="IPR023614">
    <property type="entry name" value="Porin_dom_sf"/>
</dbReference>
<proteinExistence type="predicted"/>
<keyword evidence="1" id="KW-0675">Receptor</keyword>
<accession>A0ABD1BWZ4</accession>
<dbReference type="InterPro" id="IPR027246">
    <property type="entry name" value="Porin_Euk/Tom40"/>
</dbReference>
<gene>
    <name evidence="1" type="ORF">V5N11_026178</name>
</gene>
<evidence type="ECO:0000313" key="2">
    <source>
        <dbReference type="Proteomes" id="UP001558713"/>
    </source>
</evidence>
<reference evidence="1 2" key="1">
    <citation type="submission" date="2024-04" db="EMBL/GenBank/DDBJ databases">
        <title>Genome assembly C_amara_ONT_v2.</title>
        <authorList>
            <person name="Yant L."/>
            <person name="Moore C."/>
            <person name="Slenker M."/>
        </authorList>
    </citation>
    <scope>NUCLEOTIDE SEQUENCE [LARGE SCALE GENOMIC DNA]</scope>
    <source>
        <tissue evidence="1">Leaf</tissue>
    </source>
</reference>
<name>A0ABD1BWZ4_CARAN</name>
<comment type="caution">
    <text evidence="1">The sequence shown here is derived from an EMBL/GenBank/DDBJ whole genome shotgun (WGS) entry which is preliminary data.</text>
</comment>
<dbReference type="Proteomes" id="UP001558713">
    <property type="component" value="Unassembled WGS sequence"/>
</dbReference>
<protein>
    <submittedName>
        <fullName evidence="1">Mitochondrial import receptor subunit TOM40-1</fullName>
    </submittedName>
</protein>
<dbReference type="GO" id="GO:0005739">
    <property type="term" value="C:mitochondrion"/>
    <property type="evidence" value="ECO:0007669"/>
    <property type="project" value="UniProtKB-ARBA"/>
</dbReference>
<sequence>MITFIFACNQVDFAYNIFSIDVKAGVGCDYNLRQSRAQVKMDSNGVASALFDETLGTRLKCLLSASFGPLEGFKVWVKNQRDEF</sequence>
<dbReference type="EMBL" id="JBANAX010000119">
    <property type="protein sequence ID" value="KAL1221728.1"/>
    <property type="molecule type" value="Genomic_DNA"/>
</dbReference>
<organism evidence="1 2">
    <name type="scientific">Cardamine amara subsp. amara</name>
    <dbReference type="NCBI Taxonomy" id="228776"/>
    <lineage>
        <taxon>Eukaryota</taxon>
        <taxon>Viridiplantae</taxon>
        <taxon>Streptophyta</taxon>
        <taxon>Embryophyta</taxon>
        <taxon>Tracheophyta</taxon>
        <taxon>Spermatophyta</taxon>
        <taxon>Magnoliopsida</taxon>
        <taxon>eudicotyledons</taxon>
        <taxon>Gunneridae</taxon>
        <taxon>Pentapetalae</taxon>
        <taxon>rosids</taxon>
        <taxon>malvids</taxon>
        <taxon>Brassicales</taxon>
        <taxon>Brassicaceae</taxon>
        <taxon>Cardamineae</taxon>
        <taxon>Cardamine</taxon>
    </lineage>
</organism>
<dbReference type="Gene3D" id="2.40.160.10">
    <property type="entry name" value="Porin"/>
    <property type="match status" value="1"/>
</dbReference>